<keyword evidence="2" id="KW-1003">Cell membrane</keyword>
<evidence type="ECO:0000256" key="2">
    <source>
        <dbReference type="ARBA" id="ARBA00022475"/>
    </source>
</evidence>
<keyword evidence="3 6" id="KW-0812">Transmembrane</keyword>
<accession>A0A7K1KQZ9</accession>
<dbReference type="AlphaFoldDB" id="A0A7K1KQZ9"/>
<keyword evidence="5 6" id="KW-0472">Membrane</keyword>
<comment type="caution">
    <text evidence="7">The sequence shown here is derived from an EMBL/GenBank/DDBJ whole genome shotgun (WGS) entry which is preliminary data.</text>
</comment>
<dbReference type="Proteomes" id="UP000461162">
    <property type="component" value="Unassembled WGS sequence"/>
</dbReference>
<evidence type="ECO:0000256" key="4">
    <source>
        <dbReference type="ARBA" id="ARBA00022989"/>
    </source>
</evidence>
<name>A0A7K1KQZ9_9BACT</name>
<evidence type="ECO:0000313" key="8">
    <source>
        <dbReference type="Proteomes" id="UP000461162"/>
    </source>
</evidence>
<reference evidence="7 8" key="1">
    <citation type="submission" date="2019-11" db="EMBL/GenBank/DDBJ databases">
        <title>Pseudodesulfovibrio alkaliphilus, sp. nov., an alkaliphilic sulfate-reducing bacteria from mud volcano of Taman peninsula, Russia.</title>
        <authorList>
            <person name="Frolova A."/>
            <person name="Merkel A.Y."/>
            <person name="Slobodkin A.I."/>
        </authorList>
    </citation>
    <scope>NUCLEOTIDE SEQUENCE [LARGE SCALE GENOMIC DNA]</scope>
    <source>
        <strain evidence="7 8">F-1</strain>
    </source>
</reference>
<protein>
    <submittedName>
        <fullName evidence="7">Energy-coupling factor transporter transmembrane protein EcfT</fullName>
    </submittedName>
</protein>
<sequence length="258" mass="28456">MRVSFINDSDLTDSFPATLDVRTKLFLCVLSSLSAIILQSPLAMTPLLAASALYALSTKNIKKILMAYVAVFTMLGISSVFVILLAMIWPELTKLEWSNFLTPFLRIVLMINVVLALSLTSRIQSLLTALKSMRLPSLIYIPTSVMIRFIPTFFNDAKQVLQALKIRGYPLTPRSMFLHPLRSLRVLFAPLVFRALRSSDDLAMAAELKGVGMSESIVPHRLNAFHRRDLAVSGLAVGLVAAAFAIQVRCGGLSFGMH</sequence>
<dbReference type="CDD" id="cd16914">
    <property type="entry name" value="EcfT"/>
    <property type="match status" value="1"/>
</dbReference>
<dbReference type="PANTHER" id="PTHR34857:SF2">
    <property type="entry name" value="SLL0384 PROTEIN"/>
    <property type="match status" value="1"/>
</dbReference>
<evidence type="ECO:0000256" key="1">
    <source>
        <dbReference type="ARBA" id="ARBA00004141"/>
    </source>
</evidence>
<feature type="transmembrane region" description="Helical" evidence="6">
    <location>
        <begin position="230"/>
        <end position="248"/>
    </location>
</feature>
<proteinExistence type="predicted"/>
<feature type="transmembrane region" description="Helical" evidence="6">
    <location>
        <begin position="104"/>
        <end position="123"/>
    </location>
</feature>
<feature type="transmembrane region" description="Helical" evidence="6">
    <location>
        <begin position="33"/>
        <end position="56"/>
    </location>
</feature>
<dbReference type="PANTHER" id="PTHR34857">
    <property type="entry name" value="SLL0384 PROTEIN"/>
    <property type="match status" value="1"/>
</dbReference>
<dbReference type="InterPro" id="IPR003339">
    <property type="entry name" value="ABC/ECF_trnsptr_transmembrane"/>
</dbReference>
<comment type="subcellular location">
    <subcellularLocation>
        <location evidence="1">Membrane</location>
        <topology evidence="1">Multi-pass membrane protein</topology>
    </subcellularLocation>
</comment>
<dbReference type="Pfam" id="PF02361">
    <property type="entry name" value="CbiQ"/>
    <property type="match status" value="1"/>
</dbReference>
<evidence type="ECO:0000256" key="6">
    <source>
        <dbReference type="SAM" id="Phobius"/>
    </source>
</evidence>
<organism evidence="7 8">
    <name type="scientific">Pseudodesulfovibrio alkaliphilus</name>
    <dbReference type="NCBI Taxonomy" id="2661613"/>
    <lineage>
        <taxon>Bacteria</taxon>
        <taxon>Pseudomonadati</taxon>
        <taxon>Thermodesulfobacteriota</taxon>
        <taxon>Desulfovibrionia</taxon>
        <taxon>Desulfovibrionales</taxon>
        <taxon>Desulfovibrionaceae</taxon>
    </lineage>
</organism>
<feature type="transmembrane region" description="Helical" evidence="6">
    <location>
        <begin position="68"/>
        <end position="89"/>
    </location>
</feature>
<dbReference type="EMBL" id="WODC01000009">
    <property type="protein sequence ID" value="MUM78518.1"/>
    <property type="molecule type" value="Genomic_DNA"/>
</dbReference>
<keyword evidence="4 6" id="KW-1133">Transmembrane helix</keyword>
<keyword evidence="8" id="KW-1185">Reference proteome</keyword>
<dbReference type="GO" id="GO:0005886">
    <property type="term" value="C:plasma membrane"/>
    <property type="evidence" value="ECO:0007669"/>
    <property type="project" value="UniProtKB-ARBA"/>
</dbReference>
<evidence type="ECO:0000313" key="7">
    <source>
        <dbReference type="EMBL" id="MUM78518.1"/>
    </source>
</evidence>
<dbReference type="RefSeq" id="WP_155935337.1">
    <property type="nucleotide sequence ID" value="NZ_WODC01000009.1"/>
</dbReference>
<evidence type="ECO:0000256" key="3">
    <source>
        <dbReference type="ARBA" id="ARBA00022692"/>
    </source>
</evidence>
<evidence type="ECO:0000256" key="5">
    <source>
        <dbReference type="ARBA" id="ARBA00023136"/>
    </source>
</evidence>
<dbReference type="InterPro" id="IPR051611">
    <property type="entry name" value="ECF_transporter_component"/>
</dbReference>
<gene>
    <name evidence="7" type="ORF">GKC30_12815</name>
</gene>